<evidence type="ECO:0000256" key="13">
    <source>
        <dbReference type="ARBA" id="ARBA00034050"/>
    </source>
</evidence>
<evidence type="ECO:0000256" key="1">
    <source>
        <dbReference type="ARBA" id="ARBA00001974"/>
    </source>
</evidence>
<dbReference type="GO" id="GO:0033718">
    <property type="term" value="F:pyranose dehydrogenase (acceptor) activity"/>
    <property type="evidence" value="ECO:0007669"/>
    <property type="project" value="UniProtKB-EC"/>
</dbReference>
<evidence type="ECO:0000256" key="3">
    <source>
        <dbReference type="ARBA" id="ARBA00010790"/>
    </source>
</evidence>
<keyword evidence="8 16" id="KW-0274">FAD</keyword>
<feature type="active site" description="Proton acceptor" evidence="15">
    <location>
        <position position="613"/>
    </location>
</feature>
<dbReference type="GO" id="GO:0005576">
    <property type="term" value="C:extracellular region"/>
    <property type="evidence" value="ECO:0007669"/>
    <property type="project" value="UniProtKB-SubCell"/>
</dbReference>
<dbReference type="SUPFAM" id="SSF51905">
    <property type="entry name" value="FAD/NAD(P)-binding domain"/>
    <property type="match status" value="1"/>
</dbReference>
<evidence type="ECO:0000256" key="14">
    <source>
        <dbReference type="ARBA" id="ARBA00034059"/>
    </source>
</evidence>
<dbReference type="Pfam" id="PF05199">
    <property type="entry name" value="GMC_oxred_C"/>
    <property type="match status" value="1"/>
</dbReference>
<comment type="cofactor">
    <cofactor evidence="1 16">
        <name>FAD</name>
        <dbReference type="ChEBI" id="CHEBI:57692"/>
    </cofactor>
</comment>
<dbReference type="InterPro" id="IPR007867">
    <property type="entry name" value="GMC_OxRtase_C"/>
</dbReference>
<comment type="catalytic activity">
    <reaction evidence="12">
        <text>pyranose + acceptor = pyranos-3-ulose + reduced acceptor.</text>
        <dbReference type="EC" id="1.1.99.29"/>
    </reaction>
</comment>
<protein>
    <recommendedName>
        <fullName evidence="5">pyranose dehydrogenase (acceptor)</fullName>
        <ecNumber evidence="5">1.1.99.29</ecNumber>
    </recommendedName>
</protein>
<comment type="catalytic activity">
    <reaction evidence="13">
        <text>a pyranoside + acceptor = a pyranosid-3-ulose + reduced acceptor.</text>
        <dbReference type="EC" id="1.1.99.29"/>
    </reaction>
</comment>
<evidence type="ECO:0000256" key="9">
    <source>
        <dbReference type="ARBA" id="ARBA00024699"/>
    </source>
</evidence>
<evidence type="ECO:0000313" key="19">
    <source>
        <dbReference type="Proteomes" id="UP000308652"/>
    </source>
</evidence>
<dbReference type="Proteomes" id="UP000308652">
    <property type="component" value="Unassembled WGS sequence"/>
</dbReference>
<dbReference type="Gene3D" id="3.30.560.10">
    <property type="entry name" value="Glucose Oxidase, domain 3"/>
    <property type="match status" value="1"/>
</dbReference>
<comment type="catalytic activity">
    <reaction evidence="11">
        <text>pyranose + acceptor = pyranos-2,3-diulose + reduced acceptor.</text>
        <dbReference type="EC" id="1.1.99.29"/>
    </reaction>
</comment>
<evidence type="ECO:0000256" key="6">
    <source>
        <dbReference type="ARBA" id="ARBA00022525"/>
    </source>
</evidence>
<dbReference type="STRING" id="68775.A0A5C3LRC3"/>
<comment type="subunit">
    <text evidence="4">Monomer.</text>
</comment>
<proteinExistence type="inferred from homology"/>
<dbReference type="OrthoDB" id="269227at2759"/>
<dbReference type="EC" id="1.1.99.29" evidence="5"/>
<evidence type="ECO:0000256" key="5">
    <source>
        <dbReference type="ARBA" id="ARBA00013177"/>
    </source>
</evidence>
<evidence type="ECO:0000256" key="12">
    <source>
        <dbReference type="ARBA" id="ARBA00034029"/>
    </source>
</evidence>
<dbReference type="PROSITE" id="PS00624">
    <property type="entry name" value="GMC_OXRED_2"/>
    <property type="match status" value="1"/>
</dbReference>
<feature type="binding site" evidence="16">
    <location>
        <begin position="569"/>
        <end position="570"/>
    </location>
    <ligand>
        <name>FAD</name>
        <dbReference type="ChEBI" id="CHEBI:57692"/>
    </ligand>
</feature>
<reference evidence="18 19" key="1">
    <citation type="journal article" date="2019" name="Nat. Ecol. Evol.">
        <title>Megaphylogeny resolves global patterns of mushroom evolution.</title>
        <authorList>
            <person name="Varga T."/>
            <person name="Krizsan K."/>
            <person name="Foldi C."/>
            <person name="Dima B."/>
            <person name="Sanchez-Garcia M."/>
            <person name="Sanchez-Ramirez S."/>
            <person name="Szollosi G.J."/>
            <person name="Szarkandi J.G."/>
            <person name="Papp V."/>
            <person name="Albert L."/>
            <person name="Andreopoulos W."/>
            <person name="Angelini C."/>
            <person name="Antonin V."/>
            <person name="Barry K.W."/>
            <person name="Bougher N.L."/>
            <person name="Buchanan P."/>
            <person name="Buyck B."/>
            <person name="Bense V."/>
            <person name="Catcheside P."/>
            <person name="Chovatia M."/>
            <person name="Cooper J."/>
            <person name="Damon W."/>
            <person name="Desjardin D."/>
            <person name="Finy P."/>
            <person name="Geml J."/>
            <person name="Haridas S."/>
            <person name="Hughes K."/>
            <person name="Justo A."/>
            <person name="Karasinski D."/>
            <person name="Kautmanova I."/>
            <person name="Kiss B."/>
            <person name="Kocsube S."/>
            <person name="Kotiranta H."/>
            <person name="LaButti K.M."/>
            <person name="Lechner B.E."/>
            <person name="Liimatainen K."/>
            <person name="Lipzen A."/>
            <person name="Lukacs Z."/>
            <person name="Mihaltcheva S."/>
            <person name="Morgado L.N."/>
            <person name="Niskanen T."/>
            <person name="Noordeloos M.E."/>
            <person name="Ohm R.A."/>
            <person name="Ortiz-Santana B."/>
            <person name="Ovrebo C."/>
            <person name="Racz N."/>
            <person name="Riley R."/>
            <person name="Savchenko A."/>
            <person name="Shiryaev A."/>
            <person name="Soop K."/>
            <person name="Spirin V."/>
            <person name="Szebenyi C."/>
            <person name="Tomsovsky M."/>
            <person name="Tulloss R.E."/>
            <person name="Uehling J."/>
            <person name="Grigoriev I.V."/>
            <person name="Vagvolgyi C."/>
            <person name="Papp T."/>
            <person name="Martin F.M."/>
            <person name="Miettinen O."/>
            <person name="Hibbett D.S."/>
            <person name="Nagy L.G."/>
        </authorList>
    </citation>
    <scope>NUCLEOTIDE SEQUENCE [LARGE SCALE GENOMIC DNA]</scope>
    <source>
        <strain evidence="18 19">CBS 166.37</strain>
    </source>
</reference>
<dbReference type="AlphaFoldDB" id="A0A5C3LRC3"/>
<dbReference type="SUPFAM" id="SSF54373">
    <property type="entry name" value="FAD-linked reductases, C-terminal domain"/>
    <property type="match status" value="1"/>
</dbReference>
<organism evidence="18 19">
    <name type="scientific">Crucibulum laeve</name>
    <dbReference type="NCBI Taxonomy" id="68775"/>
    <lineage>
        <taxon>Eukaryota</taxon>
        <taxon>Fungi</taxon>
        <taxon>Dikarya</taxon>
        <taxon>Basidiomycota</taxon>
        <taxon>Agaricomycotina</taxon>
        <taxon>Agaricomycetes</taxon>
        <taxon>Agaricomycetidae</taxon>
        <taxon>Agaricales</taxon>
        <taxon>Agaricineae</taxon>
        <taxon>Nidulariaceae</taxon>
        <taxon>Crucibulum</taxon>
    </lineage>
</organism>
<comment type="catalytic activity">
    <reaction evidence="14">
        <text>a pyranoside + acceptor = a pyranosid-3,4-diulose + reduced acceptor.</text>
        <dbReference type="EC" id="1.1.99.29"/>
    </reaction>
</comment>
<evidence type="ECO:0000256" key="2">
    <source>
        <dbReference type="ARBA" id="ARBA00004613"/>
    </source>
</evidence>
<keyword evidence="7" id="KW-0285">Flavoprotein</keyword>
<gene>
    <name evidence="18" type="ORF">BDQ12DRAFT_687827</name>
</gene>
<keyword evidence="6" id="KW-0964">Secreted</keyword>
<evidence type="ECO:0000259" key="17">
    <source>
        <dbReference type="PROSITE" id="PS00624"/>
    </source>
</evidence>
<comment type="catalytic activity">
    <reaction evidence="10">
        <text>pyranose + acceptor = pyranos-2-ulose + reduced acceptor.</text>
        <dbReference type="EC" id="1.1.99.29"/>
    </reaction>
</comment>
<feature type="domain" description="Glucose-methanol-choline oxidoreductase N-terminal" evidence="17">
    <location>
        <begin position="320"/>
        <end position="334"/>
    </location>
</feature>
<sequence length="632" mass="68168">MFQFFRSSSSKRRRCRRCLRSTTMGGKHSKVIQSDPSLFATANDQGDRTSKWKSYDYVIVGGGAAGCVLASRLSEDANNTVLLIEAGKSNEKEFLSKIPFAFSKMLRTAVDWDFLTTPQAKSNQREIYFPRGKILGGSSSINALIHMHCSPEDFDGWARNGAEGWSYIDLHPYLLKSEKYLPSPEYPGINLADHGRKGPWKVTHLDSAPINQVLLDTCEQLGIKNTRDLNTPHGPLGASTFAATVDEKGQRSSAATAYLTPEVLARPNLTIAVNCRVAKIMFEKSSGSSRPRAIGVEISSSPSAPLFKVRANKEVLLASGAIGTPHLLLLSGVGPATELREKGVEVVKDLPAVGKNLSDHISCGGVIFRAKSGSGYTFDYLNSPLSSATAMVKWLFNGKGPLGTLAAPGAAFVRSNDSTLPFTSLASANVVPVDRSAGPKSPDIEIIWFPAIVLDFGFKKPPAGLQGLTISGVAIRPESTGQVLLNSKSIWDKPIIDANYFDSENDLNVVVRAVRLILRMARAKPLASVLELHPEANKNPIFWPGSADPDEVTDEQLKEWIRENSSPAWHPTSSARMGLSESSSVVDLNLRVHGIDGLRVIDASAFPTIVSGHPCAPVIALAEKASDLIQAA</sequence>
<dbReference type="Gene3D" id="3.50.50.60">
    <property type="entry name" value="FAD/NAD(P)-binding domain"/>
    <property type="match status" value="1"/>
</dbReference>
<dbReference type="InterPro" id="IPR000172">
    <property type="entry name" value="GMC_OxRdtase_N"/>
</dbReference>
<name>A0A5C3LRC3_9AGAR</name>
<evidence type="ECO:0000256" key="11">
    <source>
        <dbReference type="ARBA" id="ARBA00034010"/>
    </source>
</evidence>
<feature type="binding site" evidence="16">
    <location>
        <position position="277"/>
    </location>
    <ligand>
        <name>FAD</name>
        <dbReference type="ChEBI" id="CHEBI:57692"/>
    </ligand>
</feature>
<dbReference type="EMBL" id="ML213619">
    <property type="protein sequence ID" value="TFK35709.1"/>
    <property type="molecule type" value="Genomic_DNA"/>
</dbReference>
<comment type="subcellular location">
    <subcellularLocation>
        <location evidence="2">Secreted</location>
    </subcellularLocation>
</comment>
<keyword evidence="19" id="KW-1185">Reference proteome</keyword>
<comment type="similarity">
    <text evidence="3">Belongs to the GMC oxidoreductase family.</text>
</comment>
<comment type="function">
    <text evidence="9">Catalyzes the single-oxidation or sequential double oxidation reaction of carbohydrates primarily at carbon-2 and/or carbon-3 with the concomitant reduction of the flavin. The enzyme exhibits a broad sugar substrate specificity, oxidizing different aldopyranoses to the corresponding C-1, C-2, C-3 or C-1,2, C-2,3 and C-3,4 (di)dehydro sugars with substrate-specific regioselectivity. Accepts only a narrow range of electron acceptors such as substituted benzoquinones and complexed metal ions and reacts extremely slowly with O(2) as acceptor. May play a role in the natural recycling of plant matter by oxidizing all major monosaccharides in lignocellulose and by reducing quinone compounds or reactive radical species generated during lignin depolymerization.</text>
</comment>
<dbReference type="GO" id="GO:0050660">
    <property type="term" value="F:flavin adenine dinucleotide binding"/>
    <property type="evidence" value="ECO:0007669"/>
    <property type="project" value="InterPro"/>
</dbReference>
<dbReference type="Pfam" id="PF00732">
    <property type="entry name" value="GMC_oxred_N"/>
    <property type="match status" value="1"/>
</dbReference>
<evidence type="ECO:0000313" key="18">
    <source>
        <dbReference type="EMBL" id="TFK35709.1"/>
    </source>
</evidence>
<feature type="active site" description="Proton donor" evidence="15">
    <location>
        <position position="570"/>
    </location>
</feature>
<evidence type="ECO:0000256" key="4">
    <source>
        <dbReference type="ARBA" id="ARBA00011245"/>
    </source>
</evidence>
<evidence type="ECO:0000256" key="8">
    <source>
        <dbReference type="ARBA" id="ARBA00022827"/>
    </source>
</evidence>
<dbReference type="InterPro" id="IPR012132">
    <property type="entry name" value="GMC_OxRdtase"/>
</dbReference>
<accession>A0A5C3LRC3</accession>
<evidence type="ECO:0000256" key="16">
    <source>
        <dbReference type="PIRSR" id="PIRSR000137-2"/>
    </source>
</evidence>
<dbReference type="PANTHER" id="PTHR11552:SF147">
    <property type="entry name" value="CHOLINE DEHYDROGENASE, MITOCHONDRIAL"/>
    <property type="match status" value="1"/>
</dbReference>
<evidence type="ECO:0000256" key="7">
    <source>
        <dbReference type="ARBA" id="ARBA00022630"/>
    </source>
</evidence>
<evidence type="ECO:0000256" key="15">
    <source>
        <dbReference type="PIRSR" id="PIRSR000137-1"/>
    </source>
</evidence>
<dbReference type="PANTHER" id="PTHR11552">
    <property type="entry name" value="GLUCOSE-METHANOL-CHOLINE GMC OXIDOREDUCTASE"/>
    <property type="match status" value="1"/>
</dbReference>
<evidence type="ECO:0000256" key="10">
    <source>
        <dbReference type="ARBA" id="ARBA00033986"/>
    </source>
</evidence>
<dbReference type="InterPro" id="IPR036188">
    <property type="entry name" value="FAD/NAD-bd_sf"/>
</dbReference>
<dbReference type="PIRSF" id="PIRSF000137">
    <property type="entry name" value="Alcohol_oxidase"/>
    <property type="match status" value="1"/>
</dbReference>